<dbReference type="GO" id="GO:0005524">
    <property type="term" value="F:ATP binding"/>
    <property type="evidence" value="ECO:0007669"/>
    <property type="project" value="UniProtKB-KW"/>
</dbReference>
<dbReference type="EMBL" id="LIAE01010386">
    <property type="protein sequence ID" value="PAV62126.1"/>
    <property type="molecule type" value="Genomic_DNA"/>
</dbReference>
<dbReference type="InterPro" id="IPR003439">
    <property type="entry name" value="ABC_transporter-like_ATP-bd"/>
</dbReference>
<comment type="caution">
    <text evidence="11">The sequence shown here is derived from an EMBL/GenBank/DDBJ whole genome shotgun (WGS) entry which is preliminary data.</text>
</comment>
<dbReference type="PROSITE" id="PS50893">
    <property type="entry name" value="ABC_TRANSPORTER_2"/>
    <property type="match status" value="1"/>
</dbReference>
<dbReference type="InterPro" id="IPR013525">
    <property type="entry name" value="ABC2_TM"/>
</dbReference>
<dbReference type="Pfam" id="PF19055">
    <property type="entry name" value="ABC2_membrane_7"/>
    <property type="match status" value="1"/>
</dbReference>
<dbReference type="CDD" id="cd03213">
    <property type="entry name" value="ABCG_EPDR"/>
    <property type="match status" value="1"/>
</dbReference>
<dbReference type="SUPFAM" id="SSF52540">
    <property type="entry name" value="P-loop containing nucleoside triphosphate hydrolases"/>
    <property type="match status" value="1"/>
</dbReference>
<feature type="transmembrane region" description="Helical" evidence="9">
    <location>
        <begin position="524"/>
        <end position="542"/>
    </location>
</feature>
<feature type="transmembrane region" description="Helical" evidence="9">
    <location>
        <begin position="548"/>
        <end position="570"/>
    </location>
</feature>
<dbReference type="GO" id="GO:0016887">
    <property type="term" value="F:ATP hydrolysis activity"/>
    <property type="evidence" value="ECO:0007669"/>
    <property type="project" value="InterPro"/>
</dbReference>
<accession>A0A2A2JK31</accession>
<dbReference type="PANTHER" id="PTHR48041">
    <property type="entry name" value="ABC TRANSPORTER G FAMILY MEMBER 28"/>
    <property type="match status" value="1"/>
</dbReference>
<proteinExistence type="inferred from homology"/>
<organism evidence="11 12">
    <name type="scientific">Diploscapter pachys</name>
    <dbReference type="NCBI Taxonomy" id="2018661"/>
    <lineage>
        <taxon>Eukaryota</taxon>
        <taxon>Metazoa</taxon>
        <taxon>Ecdysozoa</taxon>
        <taxon>Nematoda</taxon>
        <taxon>Chromadorea</taxon>
        <taxon>Rhabditida</taxon>
        <taxon>Rhabditina</taxon>
        <taxon>Rhabditomorpha</taxon>
        <taxon>Rhabditoidea</taxon>
        <taxon>Rhabditidae</taxon>
        <taxon>Diploscapter</taxon>
    </lineage>
</organism>
<dbReference type="OrthoDB" id="66620at2759"/>
<feature type="domain" description="ABC transporter" evidence="10">
    <location>
        <begin position="96"/>
        <end position="338"/>
    </location>
</feature>
<keyword evidence="5" id="KW-0547">Nucleotide-binding</keyword>
<evidence type="ECO:0000256" key="5">
    <source>
        <dbReference type="ARBA" id="ARBA00022741"/>
    </source>
</evidence>
<dbReference type="Gene3D" id="3.40.50.300">
    <property type="entry name" value="P-loop containing nucleotide triphosphate hydrolases"/>
    <property type="match status" value="1"/>
</dbReference>
<dbReference type="GO" id="GO:0005886">
    <property type="term" value="C:plasma membrane"/>
    <property type="evidence" value="ECO:0007669"/>
    <property type="project" value="TreeGrafter"/>
</dbReference>
<evidence type="ECO:0000256" key="2">
    <source>
        <dbReference type="ARBA" id="ARBA00005814"/>
    </source>
</evidence>
<dbReference type="InterPro" id="IPR027417">
    <property type="entry name" value="P-loop_NTPase"/>
</dbReference>
<keyword evidence="12" id="KW-1185">Reference proteome</keyword>
<feature type="transmembrane region" description="Helical" evidence="9">
    <location>
        <begin position="670"/>
        <end position="690"/>
    </location>
</feature>
<keyword evidence="6" id="KW-0067">ATP-binding</keyword>
<keyword evidence="8 9" id="KW-0472">Membrane</keyword>
<dbReference type="InterPro" id="IPR043926">
    <property type="entry name" value="ABCG_dom"/>
</dbReference>
<evidence type="ECO:0000256" key="9">
    <source>
        <dbReference type="SAM" id="Phobius"/>
    </source>
</evidence>
<keyword evidence="7 9" id="KW-1133">Transmembrane helix</keyword>
<reference evidence="11 12" key="1">
    <citation type="journal article" date="2017" name="Curr. Biol.">
        <title>Genome architecture and evolution of a unichromosomal asexual nematode.</title>
        <authorList>
            <person name="Fradin H."/>
            <person name="Zegar C."/>
            <person name="Gutwein M."/>
            <person name="Lucas J."/>
            <person name="Kovtun M."/>
            <person name="Corcoran D."/>
            <person name="Baugh L.R."/>
            <person name="Kiontke K."/>
            <person name="Gunsalus K."/>
            <person name="Fitch D.H."/>
            <person name="Piano F."/>
        </authorList>
    </citation>
    <scope>NUCLEOTIDE SEQUENCE [LARGE SCALE GENOMIC DNA]</scope>
    <source>
        <strain evidence="11">PF1309</strain>
    </source>
</reference>
<keyword evidence="4 9" id="KW-0812">Transmembrane</keyword>
<gene>
    <name evidence="11" type="ORF">WR25_07522</name>
</gene>
<feature type="transmembrane region" description="Helical" evidence="9">
    <location>
        <begin position="582"/>
        <end position="607"/>
    </location>
</feature>
<evidence type="ECO:0000313" key="12">
    <source>
        <dbReference type="Proteomes" id="UP000218231"/>
    </source>
</evidence>
<dbReference type="SMART" id="SM00382">
    <property type="entry name" value="AAA"/>
    <property type="match status" value="1"/>
</dbReference>
<keyword evidence="3" id="KW-0813">Transport</keyword>
<dbReference type="FunFam" id="3.40.50.300:FF:002134">
    <property type="entry name" value="ABC transporter ATP-binding protein/permease wht-1"/>
    <property type="match status" value="1"/>
</dbReference>
<dbReference type="InterPro" id="IPR003593">
    <property type="entry name" value="AAA+_ATPase"/>
</dbReference>
<dbReference type="NCBIfam" id="TIGR00955">
    <property type="entry name" value="3a01204"/>
    <property type="match status" value="1"/>
</dbReference>
<comment type="similarity">
    <text evidence="2">Belongs to the ABC transporter superfamily. ABCG family. Eye pigment precursor importer (TC 3.A.1.204) subfamily.</text>
</comment>
<evidence type="ECO:0000256" key="1">
    <source>
        <dbReference type="ARBA" id="ARBA00004141"/>
    </source>
</evidence>
<dbReference type="InterPro" id="IPR050352">
    <property type="entry name" value="ABCG_transporters"/>
</dbReference>
<dbReference type="GO" id="GO:0140359">
    <property type="term" value="F:ABC-type transporter activity"/>
    <property type="evidence" value="ECO:0007669"/>
    <property type="project" value="InterPro"/>
</dbReference>
<feature type="transmembrane region" description="Helical" evidence="9">
    <location>
        <begin position="16"/>
        <end position="37"/>
    </location>
</feature>
<dbReference type="AlphaFoldDB" id="A0A2A2JK31"/>
<evidence type="ECO:0000256" key="8">
    <source>
        <dbReference type="ARBA" id="ARBA00023136"/>
    </source>
</evidence>
<dbReference type="PANTHER" id="PTHR48041:SF93">
    <property type="entry name" value="ABC TRANSPORTER ATP-BINDING PROTEIN_PERMEASE WHT-1"/>
    <property type="match status" value="1"/>
</dbReference>
<evidence type="ECO:0000256" key="7">
    <source>
        <dbReference type="ARBA" id="ARBA00022989"/>
    </source>
</evidence>
<protein>
    <recommendedName>
        <fullName evidence="10">ABC transporter domain-containing protein</fullName>
    </recommendedName>
</protein>
<evidence type="ECO:0000313" key="11">
    <source>
        <dbReference type="EMBL" id="PAV62126.1"/>
    </source>
</evidence>
<dbReference type="Pfam" id="PF01061">
    <property type="entry name" value="ABC2_membrane"/>
    <property type="match status" value="1"/>
</dbReference>
<dbReference type="Proteomes" id="UP000218231">
    <property type="component" value="Unassembled WGS sequence"/>
</dbReference>
<evidence type="ECO:0000256" key="4">
    <source>
        <dbReference type="ARBA" id="ARBA00022692"/>
    </source>
</evidence>
<dbReference type="Pfam" id="PF00005">
    <property type="entry name" value="ABC_tran"/>
    <property type="match status" value="1"/>
</dbReference>
<evidence type="ECO:0000256" key="3">
    <source>
        <dbReference type="ARBA" id="ARBA00022448"/>
    </source>
</evidence>
<comment type="subcellular location">
    <subcellularLocation>
        <location evidence="1">Membrane</location>
        <topology evidence="1">Multi-pass membrane protein</topology>
    </subcellularLocation>
</comment>
<dbReference type="STRING" id="2018661.A0A2A2JK31"/>
<evidence type="ECO:0000259" key="10">
    <source>
        <dbReference type="PROSITE" id="PS50893"/>
    </source>
</evidence>
<evidence type="ECO:0000256" key="6">
    <source>
        <dbReference type="ARBA" id="ARBA00022840"/>
    </source>
</evidence>
<sequence length="696" mass="77472">MDSSSSRCASRPAPPLLLPLAAPTAPTTLSVAVIAGVKRNRISQMNFDESLNLTYDEDSLTPLVELKKPSVLVPEGCNLYWSSLNVTGPENKPTTFKEKYLTSKPKKVKQILHNVSGIAEAGKLLAIMGSSGAGKTTLLNVLTSRNLKNLDVQGTILMDGHRTNKWKIREVSAFVQQHDMFVGTLTAREHLRFMAKLRMGNQYTLKQKYDRVESVIKQMGLTNCANTPIGIPNSVKGLSCGEMKRLAFASEILTCPKILFCDEPTSGLDAFMAGHVVQALRSLADGGMTIIITIHQPSSQVYGLFHNLCLMACGRTIYLGPVEEAVPLFSRCGFPCPPYYNPADHLIRTLAVIDRDRENSLKNIAKIRDGFLKSSHGQVIAEIGKADRKSTSSYNDDSLFGSDKSFFSQEYAAGYFDQLMALGWRSWLTVIRDPILLKVRLFQVIITGLITGTVYFNTKITPETIISINGIMFNHIRNLNFMLQFPNVPVITAEMPIVLRENANGVYRTSTYFIAKNIAELPQYIVLPFIYNLIVYWMTGLYPAVLPFLFASFVTIMLLNVAISVSYAVATIFGDVAISMTVLPVFVVPIMAFGGFFIAFDTIPVYFGWLSALSYFKYAYEAFAINQWENIPVIPGCLNATSKALTSCPKTGLEVIESIDFSPDNKWFDMVVMFVMIIVLRFISYMALLFRSYKNQ</sequence>
<dbReference type="InterPro" id="IPR005284">
    <property type="entry name" value="Pigment_permease/Abcg"/>
</dbReference>
<name>A0A2A2JK31_9BILA</name>